<evidence type="ECO:0000256" key="8">
    <source>
        <dbReference type="ARBA" id="ARBA00023163"/>
    </source>
</evidence>
<protein>
    <recommendedName>
        <fullName evidence="2">RING-type E3 ubiquitin transferase</fullName>
        <ecNumber evidence="2">2.3.2.27</ecNumber>
    </recommendedName>
</protein>
<feature type="compositionally biased region" description="Polar residues" evidence="10">
    <location>
        <begin position="213"/>
        <end position="228"/>
    </location>
</feature>
<evidence type="ECO:0000256" key="4">
    <source>
        <dbReference type="ARBA" id="ARBA00022723"/>
    </source>
</evidence>
<dbReference type="Gene3D" id="3.30.40.10">
    <property type="entry name" value="Zinc/RING finger domain, C3HC4 (zinc finger)"/>
    <property type="match status" value="1"/>
</dbReference>
<feature type="compositionally biased region" description="Low complexity" evidence="10">
    <location>
        <begin position="93"/>
        <end position="117"/>
    </location>
</feature>
<reference evidence="15" key="2">
    <citation type="submission" date="2016-06" db="UniProtKB">
        <authorList>
            <consortium name="WormBaseParasite"/>
        </authorList>
    </citation>
    <scope>IDENTIFICATION</scope>
</reference>
<feature type="compositionally biased region" description="Low complexity" evidence="10">
    <location>
        <begin position="1424"/>
        <end position="1439"/>
    </location>
</feature>
<feature type="compositionally biased region" description="Gly residues" evidence="10">
    <location>
        <begin position="200"/>
        <end position="210"/>
    </location>
</feature>
<dbReference type="SUPFAM" id="SSF57850">
    <property type="entry name" value="RING/U-box"/>
    <property type="match status" value="1"/>
</dbReference>
<dbReference type="GO" id="GO:0006513">
    <property type="term" value="P:protein monoubiquitination"/>
    <property type="evidence" value="ECO:0007669"/>
    <property type="project" value="TreeGrafter"/>
</dbReference>
<name>A0A0X3PC92_SCHSO</name>
<keyword evidence="4" id="KW-0479">Metal-binding</keyword>
<reference evidence="12" key="1">
    <citation type="submission" date="2016-01" db="EMBL/GenBank/DDBJ databases">
        <title>Reference transcriptome for the parasite Schistocephalus solidus: insights into the molecular evolution of parasitism.</title>
        <authorList>
            <person name="Hebert F.O."/>
            <person name="Grambauer S."/>
            <person name="Barber I."/>
            <person name="Landry C.R."/>
            <person name="Aubin-Horth N."/>
        </authorList>
    </citation>
    <scope>NUCLEOTIDE SEQUENCE</scope>
</reference>
<dbReference type="SMART" id="SM00184">
    <property type="entry name" value="RING"/>
    <property type="match status" value="1"/>
</dbReference>
<evidence type="ECO:0000256" key="9">
    <source>
        <dbReference type="PROSITE-ProRule" id="PRU00175"/>
    </source>
</evidence>
<evidence type="ECO:0000313" key="15">
    <source>
        <dbReference type="WBParaSite" id="SSLN_0000016401-mRNA-1"/>
    </source>
</evidence>
<keyword evidence="8" id="KW-0804">Transcription</keyword>
<feature type="region of interest" description="Disordered" evidence="10">
    <location>
        <begin position="264"/>
        <end position="294"/>
    </location>
</feature>
<comment type="catalytic activity">
    <reaction evidence="1">
        <text>S-ubiquitinyl-[E2 ubiquitin-conjugating enzyme]-L-cysteine + [acceptor protein]-L-lysine = [E2 ubiquitin-conjugating enzyme]-L-cysteine + N(6)-ubiquitinyl-[acceptor protein]-L-lysine.</text>
        <dbReference type="EC" id="2.3.2.27"/>
    </reaction>
</comment>
<dbReference type="EC" id="2.3.2.27" evidence="2"/>
<dbReference type="GO" id="GO:0000209">
    <property type="term" value="P:protein polyubiquitination"/>
    <property type="evidence" value="ECO:0007669"/>
    <property type="project" value="TreeGrafter"/>
</dbReference>
<keyword evidence="3" id="KW-0808">Transferase</keyword>
<dbReference type="GO" id="GO:0008270">
    <property type="term" value="F:zinc ion binding"/>
    <property type="evidence" value="ECO:0007669"/>
    <property type="project" value="UniProtKB-KW"/>
</dbReference>
<dbReference type="InterPro" id="IPR013083">
    <property type="entry name" value="Znf_RING/FYVE/PHD"/>
</dbReference>
<dbReference type="InterPro" id="IPR017907">
    <property type="entry name" value="Znf_RING_CS"/>
</dbReference>
<feature type="region of interest" description="Disordered" evidence="10">
    <location>
        <begin position="1"/>
        <end position="183"/>
    </location>
</feature>
<evidence type="ECO:0000256" key="2">
    <source>
        <dbReference type="ARBA" id="ARBA00012483"/>
    </source>
</evidence>
<evidence type="ECO:0000256" key="5">
    <source>
        <dbReference type="ARBA" id="ARBA00022771"/>
    </source>
</evidence>
<evidence type="ECO:0000259" key="11">
    <source>
        <dbReference type="PROSITE" id="PS50089"/>
    </source>
</evidence>
<feature type="compositionally biased region" description="Polar residues" evidence="10">
    <location>
        <begin position="267"/>
        <end position="282"/>
    </location>
</feature>
<sequence length="1439" mass="157316">MFRRRRPAPIVPRPRSPLCSSTALRPAGVYRSQNHLARPVPLPRCPNSSRCHRRRRRIDRAMSTPDSPSSRSVAQLSSLVPSVALFHPPSPQSPSSLSSSTSSSTSSSFSSSGNFSSDATISFRGWPSPQRKVRSLRSSLHCPSSASSTSSRRAPITRRRSRLNSVTSAPRENSPATANAGSQSTYSVCLDIGRNADAGVGGGDGGGGGLSSDVVTWSSRHQPKPTVSRSTSLFHLIVSPGAETSQGIVTVMSRERAPRRCRLSLTAGRNQLQPSVAGSTDSEPSHTHRNYNDGGNQSSLTCCTCQPSPRTSPRADPYASASAPLDLSTPRLANSLTAAGTSRGNLGSSEIIPIDIERDRSPLPSRRKRKKQPSFTTSAVEDCVICLSQQVNRSILLPCMHTYCFQCITTWVLVNPICPLCKGVAERILHSIISDSQYDEVLVSVLRSQQDLVRDHHRLNARLHRFMHTVNPSSMRLGREPGIWSRMLFTRTLDSEVEEPSTVMMESPALTSIVDQHQLILASLVAHALPEGAPAYLEPDLVRQLIYLQNLYSVILSADLTPSDFRACIRPSFLAENEALTHRLVAFVRRELQAMAPWLAYMPDPSRVTDAGRNALLPSVCLAPLRYGPLSPDSETPYLNDLALRVVRHICNVSLLDSAAFLAFMRQEPALTTQSLISDATLEHFRWELEHFARFGSSLDRYDSLVCLFRYSLLQPGGSGSQPQALPRQLAVYVGPGVGSTDGSEWRGGGVGQPVGLFKSFLISWLFFRLFPHYALSSSNHPSNLVGQSPSTTDHARNTRCLRGVFSRRTVDAAISTLRHRVHSHTSPDGEEGSQARSCHHRACEQPAVIACSLIAHVTWFSLESFAWRRAAQRRSASQIISQCVIRELVEHTRFAEALAPYLQDGGAVQSDPTSQLLLAAHATALTRLRGLVLLFSSNSPTNSRSEANLRRLLSARLLHTSPLLGTMEETTAGTTSSTLSDALYMFDRLSSRQLELQPVVNLADTESAEDGNSAQTINGSSERSFTFAPTVSNADSISWSLEIEPANNRRCQEPSSFELIQLEEDEEPMEVDVLVEEVEEEVLRPNNPTVDRRSIIQSLSSRSVEQIEEECRQEPDVRHEGNFRHTMTGLTSSQPIVLSDSDSDLSYISPVTSPAQMAPLNPLTSTTSAATGACCDDHQAHCCCCIRHLYPALPSPEQWPLALRSCFRRLIDSTAVKSGLPSGSRVRTTASSGFNQFLGTNADTSSSPILISDSSDVEEVDIGLRKRRQSIVLLETEEQPKPTNSHEFAGGAAEELVASTSTYRPREPTPLRIVNTKYPDAIARPTTAAEFYAILNQIGCSPANSVHADVNTYYEKKTDVSAAYPSGSTLLPQFTTTTATVLPEPTSVFSIDSMESDLHLPLPVSRRSRVNRCDNAPRYRSAPSSPQSPFIPRSSSSS</sequence>
<dbReference type="CDD" id="cd23130">
    <property type="entry name" value="RING-HC_EHV1-like"/>
    <property type="match status" value="1"/>
</dbReference>
<organism evidence="12">
    <name type="scientific">Schistocephalus solidus</name>
    <name type="common">Tapeworm</name>
    <dbReference type="NCBI Taxonomy" id="70667"/>
    <lineage>
        <taxon>Eukaryota</taxon>
        <taxon>Metazoa</taxon>
        <taxon>Spiralia</taxon>
        <taxon>Lophotrochozoa</taxon>
        <taxon>Platyhelminthes</taxon>
        <taxon>Cestoda</taxon>
        <taxon>Eucestoda</taxon>
        <taxon>Diphyllobothriidea</taxon>
        <taxon>Diphyllobothriidae</taxon>
        <taxon>Schistocephalus</taxon>
    </lineage>
</organism>
<dbReference type="STRING" id="70667.A0A0X3PC92"/>
<dbReference type="PANTHER" id="PTHR46077:SF1">
    <property type="entry name" value="TOP1 BINDING ARGININE_SERINE RICH PROTEIN, E3 UBIQUITIN LIGASE"/>
    <property type="match status" value="1"/>
</dbReference>
<keyword evidence="5 9" id="KW-0863">Zinc-finger</keyword>
<accession>A0A0X3PC92</accession>
<keyword evidence="6" id="KW-0862">Zinc</keyword>
<dbReference type="Pfam" id="PF13639">
    <property type="entry name" value="zf-RING_2"/>
    <property type="match status" value="1"/>
</dbReference>
<dbReference type="GO" id="GO:0061630">
    <property type="term" value="F:ubiquitin protein ligase activity"/>
    <property type="evidence" value="ECO:0007669"/>
    <property type="project" value="UniProtKB-EC"/>
</dbReference>
<feature type="domain" description="RING-type" evidence="11">
    <location>
        <begin position="383"/>
        <end position="422"/>
    </location>
</feature>
<feature type="region of interest" description="Disordered" evidence="10">
    <location>
        <begin position="1410"/>
        <end position="1439"/>
    </location>
</feature>
<dbReference type="PANTHER" id="PTHR46077">
    <property type="entry name" value="E3 UBIQUITIN-PROTEIN LIGASE TOPORS"/>
    <property type="match status" value="1"/>
</dbReference>
<reference evidence="13 14" key="3">
    <citation type="submission" date="2018-11" db="EMBL/GenBank/DDBJ databases">
        <authorList>
            <consortium name="Pathogen Informatics"/>
        </authorList>
    </citation>
    <scope>NUCLEOTIDE SEQUENCE [LARGE SCALE GENOMIC DNA]</scope>
    <source>
        <strain evidence="13 14">NST_G2</strain>
    </source>
</reference>
<dbReference type="OrthoDB" id="21204at2759"/>
<dbReference type="PROSITE" id="PS50089">
    <property type="entry name" value="ZF_RING_2"/>
    <property type="match status" value="1"/>
</dbReference>
<evidence type="ECO:0000256" key="7">
    <source>
        <dbReference type="ARBA" id="ARBA00023015"/>
    </source>
</evidence>
<keyword evidence="14" id="KW-1185">Reference proteome</keyword>
<dbReference type="Proteomes" id="UP000275846">
    <property type="component" value="Unassembled WGS sequence"/>
</dbReference>
<feature type="compositionally biased region" description="Polar residues" evidence="10">
    <location>
        <begin position="163"/>
        <end position="183"/>
    </location>
</feature>
<evidence type="ECO:0000256" key="10">
    <source>
        <dbReference type="SAM" id="MobiDB-lite"/>
    </source>
</evidence>
<dbReference type="WBParaSite" id="SSLN_0000016401-mRNA-1">
    <property type="protein sequence ID" value="SSLN_0000016401-mRNA-1"/>
    <property type="gene ID" value="SSLN_0000016401"/>
</dbReference>
<evidence type="ECO:0000256" key="6">
    <source>
        <dbReference type="ARBA" id="ARBA00022833"/>
    </source>
</evidence>
<gene>
    <name evidence="13" type="ORF">SSLN_LOCUS156</name>
    <name evidence="12" type="ORF">TR155711</name>
</gene>
<feature type="region of interest" description="Disordered" evidence="10">
    <location>
        <begin position="350"/>
        <end position="373"/>
    </location>
</feature>
<keyword evidence="7" id="KW-0805">Transcription regulation</keyword>
<feature type="compositionally biased region" description="Polar residues" evidence="10">
    <location>
        <begin position="64"/>
        <end position="80"/>
    </location>
</feature>
<feature type="compositionally biased region" description="Low complexity" evidence="10">
    <location>
        <begin position="136"/>
        <end position="154"/>
    </location>
</feature>
<feature type="region of interest" description="Disordered" evidence="10">
    <location>
        <begin position="200"/>
        <end position="228"/>
    </location>
</feature>
<evidence type="ECO:0000313" key="12">
    <source>
        <dbReference type="EMBL" id="JAP49459.1"/>
    </source>
</evidence>
<evidence type="ECO:0000313" key="14">
    <source>
        <dbReference type="Proteomes" id="UP000275846"/>
    </source>
</evidence>
<dbReference type="EMBL" id="UYSU01000083">
    <property type="protein sequence ID" value="VDL84988.1"/>
    <property type="molecule type" value="Genomic_DNA"/>
</dbReference>
<evidence type="ECO:0000256" key="3">
    <source>
        <dbReference type="ARBA" id="ARBA00022679"/>
    </source>
</evidence>
<evidence type="ECO:0000256" key="1">
    <source>
        <dbReference type="ARBA" id="ARBA00000900"/>
    </source>
</evidence>
<dbReference type="EMBL" id="GEEE01013766">
    <property type="protein sequence ID" value="JAP49459.1"/>
    <property type="molecule type" value="Transcribed_RNA"/>
</dbReference>
<proteinExistence type="predicted"/>
<dbReference type="InterPro" id="IPR001841">
    <property type="entry name" value="Znf_RING"/>
</dbReference>
<evidence type="ECO:0000313" key="13">
    <source>
        <dbReference type="EMBL" id="VDL84988.1"/>
    </source>
</evidence>
<dbReference type="PROSITE" id="PS00518">
    <property type="entry name" value="ZF_RING_1"/>
    <property type="match status" value="1"/>
</dbReference>